<dbReference type="Pfam" id="PF13424">
    <property type="entry name" value="TPR_12"/>
    <property type="match status" value="1"/>
</dbReference>
<name>A0A0M0JIT9_9EUKA</name>
<protein>
    <submittedName>
        <fullName evidence="2">Uncharacterized protein</fullName>
    </submittedName>
</protein>
<comment type="caution">
    <text evidence="2">The sequence shown here is derived from an EMBL/GenBank/DDBJ whole genome shotgun (WGS) entry which is preliminary data.</text>
</comment>
<dbReference type="Gene3D" id="1.25.40.10">
    <property type="entry name" value="Tetratricopeptide repeat domain"/>
    <property type="match status" value="1"/>
</dbReference>
<dbReference type="SUPFAM" id="SSF48452">
    <property type="entry name" value="TPR-like"/>
    <property type="match status" value="1"/>
</dbReference>
<dbReference type="OrthoDB" id="10672014at2759"/>
<feature type="region of interest" description="Disordered" evidence="1">
    <location>
        <begin position="191"/>
        <end position="212"/>
    </location>
</feature>
<evidence type="ECO:0000313" key="2">
    <source>
        <dbReference type="EMBL" id="KOO26153.1"/>
    </source>
</evidence>
<feature type="compositionally biased region" description="Basic and acidic residues" evidence="1">
    <location>
        <begin position="251"/>
        <end position="262"/>
    </location>
</feature>
<evidence type="ECO:0000313" key="3">
    <source>
        <dbReference type="Proteomes" id="UP000037460"/>
    </source>
</evidence>
<feature type="region of interest" description="Disordered" evidence="1">
    <location>
        <begin position="251"/>
        <end position="310"/>
    </location>
</feature>
<dbReference type="EMBL" id="JWZX01002885">
    <property type="protein sequence ID" value="KOO26153.1"/>
    <property type="molecule type" value="Genomic_DNA"/>
</dbReference>
<gene>
    <name evidence="2" type="ORF">Ctob_005670</name>
</gene>
<reference evidence="3" key="1">
    <citation type="journal article" date="2015" name="PLoS Genet.">
        <title>Genome Sequence and Transcriptome Analyses of Chrysochromulina tobin: Metabolic Tools for Enhanced Algal Fitness in the Prominent Order Prymnesiales (Haptophyceae).</title>
        <authorList>
            <person name="Hovde B.T."/>
            <person name="Deodato C.R."/>
            <person name="Hunsperger H.M."/>
            <person name="Ryken S.A."/>
            <person name="Yost W."/>
            <person name="Jha R.K."/>
            <person name="Patterson J."/>
            <person name="Monnat R.J. Jr."/>
            <person name="Barlow S.B."/>
            <person name="Starkenburg S.R."/>
            <person name="Cattolico R.A."/>
        </authorList>
    </citation>
    <scope>NUCLEOTIDE SEQUENCE</scope>
    <source>
        <strain evidence="3">CCMP291</strain>
    </source>
</reference>
<dbReference type="AlphaFoldDB" id="A0A0M0JIT9"/>
<proteinExistence type="predicted"/>
<evidence type="ECO:0000256" key="1">
    <source>
        <dbReference type="SAM" id="MobiDB-lite"/>
    </source>
</evidence>
<dbReference type="Proteomes" id="UP000037460">
    <property type="component" value="Unassembled WGS sequence"/>
</dbReference>
<organism evidence="2 3">
    <name type="scientific">Chrysochromulina tobinii</name>
    <dbReference type="NCBI Taxonomy" id="1460289"/>
    <lineage>
        <taxon>Eukaryota</taxon>
        <taxon>Haptista</taxon>
        <taxon>Haptophyta</taxon>
        <taxon>Prymnesiophyceae</taxon>
        <taxon>Prymnesiales</taxon>
        <taxon>Chrysochromulinaceae</taxon>
        <taxon>Chrysochromulina</taxon>
    </lineage>
</organism>
<keyword evidence="3" id="KW-1185">Reference proteome</keyword>
<sequence>MRRSDTEDDEARFAVNSVLRPENEVGVATVSSKLFTNVTHYHAQIGADVAKETLQQLEWNLLAEAKTLFHQRKFEEALNTFTHCLAVTEKTRSAKDHAVRGAVIHNIASCLHNLGEMEAAQAYYEQAIEAFKKAYTPLVERAIYGDANKRRIDFVKERLVDISWGRKPDGDKYLDENGNKRPVAPVFGQAAGGAADADEGGEGDDEASQEAARKEWLQYHLQVGEWDKAEELIVTAQEREDLEYLMEKERRERRELQGRAEPARAATGRQTERVGPRSVGPQSAMAHQAAARRNPPPPEPKLIDDNDDMM</sequence>
<accession>A0A0M0JIT9</accession>
<dbReference type="InterPro" id="IPR011990">
    <property type="entry name" value="TPR-like_helical_dom_sf"/>
</dbReference>
<feature type="compositionally biased region" description="Acidic residues" evidence="1">
    <location>
        <begin position="196"/>
        <end position="208"/>
    </location>
</feature>